<proteinExistence type="predicted"/>
<evidence type="ECO:0000256" key="2">
    <source>
        <dbReference type="ARBA" id="ARBA00022527"/>
    </source>
</evidence>
<dbReference type="InterPro" id="IPR000719">
    <property type="entry name" value="Prot_kinase_dom"/>
</dbReference>
<keyword evidence="2" id="KW-0723">Serine/threonine-protein kinase</keyword>
<keyword evidence="3" id="KW-0808">Transferase</keyword>
<feature type="domain" description="Protein kinase" evidence="9">
    <location>
        <begin position="16"/>
        <end position="330"/>
    </location>
</feature>
<protein>
    <recommendedName>
        <fullName evidence="1">non-specific serine/threonine protein kinase</fullName>
        <ecNumber evidence="1">2.7.11.1</ecNumber>
    </recommendedName>
</protein>
<dbReference type="GO" id="GO:0050684">
    <property type="term" value="P:regulation of mRNA processing"/>
    <property type="evidence" value="ECO:0007669"/>
    <property type="project" value="TreeGrafter"/>
</dbReference>
<dbReference type="Gene3D" id="3.30.200.20">
    <property type="entry name" value="Phosphorylase Kinase, domain 1"/>
    <property type="match status" value="1"/>
</dbReference>
<comment type="catalytic activity">
    <reaction evidence="7">
        <text>L-threonyl-[protein] + ATP = O-phospho-L-threonyl-[protein] + ADP + H(+)</text>
        <dbReference type="Rhea" id="RHEA:46608"/>
        <dbReference type="Rhea" id="RHEA-COMP:11060"/>
        <dbReference type="Rhea" id="RHEA-COMP:11605"/>
        <dbReference type="ChEBI" id="CHEBI:15378"/>
        <dbReference type="ChEBI" id="CHEBI:30013"/>
        <dbReference type="ChEBI" id="CHEBI:30616"/>
        <dbReference type="ChEBI" id="CHEBI:61977"/>
        <dbReference type="ChEBI" id="CHEBI:456216"/>
        <dbReference type="EC" id="2.7.11.1"/>
    </reaction>
</comment>
<dbReference type="VEuPathDB" id="FungiDB:ASPCADRAFT_518194"/>
<dbReference type="InterPro" id="IPR008271">
    <property type="entry name" value="Ser/Thr_kinase_AS"/>
</dbReference>
<dbReference type="Proteomes" id="UP000188318">
    <property type="component" value="Unassembled WGS sequence"/>
</dbReference>
<evidence type="ECO:0000256" key="4">
    <source>
        <dbReference type="ARBA" id="ARBA00022741"/>
    </source>
</evidence>
<dbReference type="GO" id="GO:0000245">
    <property type="term" value="P:spliceosomal complex assembly"/>
    <property type="evidence" value="ECO:0007669"/>
    <property type="project" value="TreeGrafter"/>
</dbReference>
<evidence type="ECO:0000313" key="10">
    <source>
        <dbReference type="EMBL" id="OOF91778.1"/>
    </source>
</evidence>
<organism evidence="10 11">
    <name type="scientific">Aspergillus carbonarius (strain ITEM 5010)</name>
    <dbReference type="NCBI Taxonomy" id="602072"/>
    <lineage>
        <taxon>Eukaryota</taxon>
        <taxon>Fungi</taxon>
        <taxon>Dikarya</taxon>
        <taxon>Ascomycota</taxon>
        <taxon>Pezizomycotina</taxon>
        <taxon>Eurotiomycetes</taxon>
        <taxon>Eurotiomycetidae</taxon>
        <taxon>Eurotiales</taxon>
        <taxon>Aspergillaceae</taxon>
        <taxon>Aspergillus</taxon>
        <taxon>Aspergillus subgen. Circumdati</taxon>
    </lineage>
</organism>
<dbReference type="PANTHER" id="PTHR47634">
    <property type="entry name" value="PROTEIN KINASE DOMAIN-CONTAINING PROTEIN-RELATED"/>
    <property type="match status" value="1"/>
</dbReference>
<reference evidence="11" key="1">
    <citation type="journal article" date="2017" name="Genome Biol.">
        <title>Comparative genomics reveals high biological diversity and specific adaptations in the industrially and medically important fungal genus Aspergillus.</title>
        <authorList>
            <person name="de Vries R.P."/>
            <person name="Riley R."/>
            <person name="Wiebenga A."/>
            <person name="Aguilar-Osorio G."/>
            <person name="Amillis S."/>
            <person name="Uchima C.A."/>
            <person name="Anderluh G."/>
            <person name="Asadollahi M."/>
            <person name="Askin M."/>
            <person name="Barry K."/>
            <person name="Battaglia E."/>
            <person name="Bayram O."/>
            <person name="Benocci T."/>
            <person name="Braus-Stromeyer S.A."/>
            <person name="Caldana C."/>
            <person name="Canovas D."/>
            <person name="Cerqueira G.C."/>
            <person name="Chen F."/>
            <person name="Chen W."/>
            <person name="Choi C."/>
            <person name="Clum A."/>
            <person name="Dos Santos R.A."/>
            <person name="Damasio A.R."/>
            <person name="Diallinas G."/>
            <person name="Emri T."/>
            <person name="Fekete E."/>
            <person name="Flipphi M."/>
            <person name="Freyberg S."/>
            <person name="Gallo A."/>
            <person name="Gournas C."/>
            <person name="Habgood R."/>
            <person name="Hainaut M."/>
            <person name="Harispe M.L."/>
            <person name="Henrissat B."/>
            <person name="Hilden K.S."/>
            <person name="Hope R."/>
            <person name="Hossain A."/>
            <person name="Karabika E."/>
            <person name="Karaffa L."/>
            <person name="Karanyi Z."/>
            <person name="Krasevec N."/>
            <person name="Kuo A."/>
            <person name="Kusch H."/>
            <person name="LaButti K."/>
            <person name="Lagendijk E.L."/>
            <person name="Lapidus A."/>
            <person name="Levasseur A."/>
            <person name="Lindquist E."/>
            <person name="Lipzen A."/>
            <person name="Logrieco A.F."/>
            <person name="MacCabe A."/>
            <person name="Maekelae M.R."/>
            <person name="Malavazi I."/>
            <person name="Melin P."/>
            <person name="Meyer V."/>
            <person name="Mielnichuk N."/>
            <person name="Miskei M."/>
            <person name="Molnar A.P."/>
            <person name="Mule G."/>
            <person name="Ngan C.Y."/>
            <person name="Orejas M."/>
            <person name="Orosz E."/>
            <person name="Ouedraogo J.P."/>
            <person name="Overkamp K.M."/>
            <person name="Park H.-S."/>
            <person name="Perrone G."/>
            <person name="Piumi F."/>
            <person name="Punt P.J."/>
            <person name="Ram A.F."/>
            <person name="Ramon A."/>
            <person name="Rauscher S."/>
            <person name="Record E."/>
            <person name="Riano-Pachon D.M."/>
            <person name="Robert V."/>
            <person name="Roehrig J."/>
            <person name="Ruller R."/>
            <person name="Salamov A."/>
            <person name="Salih N.S."/>
            <person name="Samson R.A."/>
            <person name="Sandor E."/>
            <person name="Sanguinetti M."/>
            <person name="Schuetze T."/>
            <person name="Sepcic K."/>
            <person name="Shelest E."/>
            <person name="Sherlock G."/>
            <person name="Sophianopoulou V."/>
            <person name="Squina F.M."/>
            <person name="Sun H."/>
            <person name="Susca A."/>
            <person name="Todd R.B."/>
            <person name="Tsang A."/>
            <person name="Unkles S.E."/>
            <person name="van de Wiele N."/>
            <person name="van Rossen-Uffink D."/>
            <person name="Oliveira J.V."/>
            <person name="Vesth T.C."/>
            <person name="Visser J."/>
            <person name="Yu J.-H."/>
            <person name="Zhou M."/>
            <person name="Andersen M.R."/>
            <person name="Archer D.B."/>
            <person name="Baker S.E."/>
            <person name="Benoit I."/>
            <person name="Brakhage A.A."/>
            <person name="Braus G.H."/>
            <person name="Fischer R."/>
            <person name="Frisvad J.C."/>
            <person name="Goldman G.H."/>
            <person name="Houbraken J."/>
            <person name="Oakley B."/>
            <person name="Pocsi I."/>
            <person name="Scazzocchio C."/>
            <person name="Seiboth B."/>
            <person name="vanKuyk P.A."/>
            <person name="Wortman J."/>
            <person name="Dyer P.S."/>
            <person name="Grigoriev I.V."/>
        </authorList>
    </citation>
    <scope>NUCLEOTIDE SEQUENCE [LARGE SCALE GENOMIC DNA]</scope>
    <source>
        <strain evidence="11">ITEM 5010</strain>
    </source>
</reference>
<evidence type="ECO:0000256" key="8">
    <source>
        <dbReference type="ARBA" id="ARBA00048679"/>
    </source>
</evidence>
<dbReference type="Pfam" id="PF00069">
    <property type="entry name" value="Pkinase"/>
    <property type="match status" value="2"/>
</dbReference>
<dbReference type="SUPFAM" id="SSF56112">
    <property type="entry name" value="Protein kinase-like (PK-like)"/>
    <property type="match status" value="1"/>
</dbReference>
<evidence type="ECO:0000256" key="1">
    <source>
        <dbReference type="ARBA" id="ARBA00012513"/>
    </source>
</evidence>
<dbReference type="SMART" id="SM00220">
    <property type="entry name" value="S_TKc"/>
    <property type="match status" value="1"/>
</dbReference>
<dbReference type="EC" id="2.7.11.1" evidence="1"/>
<dbReference type="PROSITE" id="PS00108">
    <property type="entry name" value="PROTEIN_KINASE_ST"/>
    <property type="match status" value="1"/>
</dbReference>
<evidence type="ECO:0000256" key="6">
    <source>
        <dbReference type="ARBA" id="ARBA00022840"/>
    </source>
</evidence>
<evidence type="ECO:0000313" key="11">
    <source>
        <dbReference type="Proteomes" id="UP000188318"/>
    </source>
</evidence>
<gene>
    <name evidence="10" type="ORF">ASPCADRAFT_518194</name>
</gene>
<accession>A0A1R3RBB4</accession>
<dbReference type="GO" id="GO:0005524">
    <property type="term" value="F:ATP binding"/>
    <property type="evidence" value="ECO:0007669"/>
    <property type="project" value="UniProtKB-KW"/>
</dbReference>
<evidence type="ECO:0000259" key="9">
    <source>
        <dbReference type="SMART" id="SM00220"/>
    </source>
</evidence>
<keyword evidence="6" id="KW-0067">ATP-binding</keyword>
<evidence type="ECO:0000256" key="5">
    <source>
        <dbReference type="ARBA" id="ARBA00022777"/>
    </source>
</evidence>
<dbReference type="FunFam" id="1.10.510.10:FF:000275">
    <property type="entry name" value="SRSF protein kinase 2 isoform X3"/>
    <property type="match status" value="1"/>
</dbReference>
<keyword evidence="4" id="KW-0547">Nucleotide-binding</keyword>
<name>A0A1R3RBB4_ASPC5</name>
<dbReference type="InterPro" id="IPR051334">
    <property type="entry name" value="SRPK"/>
</dbReference>
<dbReference type="OMA" id="IDPACRK"/>
<dbReference type="OrthoDB" id="5979581at2759"/>
<dbReference type="STRING" id="602072.A0A1R3RBB4"/>
<dbReference type="Gene3D" id="1.10.510.10">
    <property type="entry name" value="Transferase(Phosphotransferase) domain 1"/>
    <property type="match status" value="1"/>
</dbReference>
<keyword evidence="11" id="KW-1185">Reference proteome</keyword>
<dbReference type="InterPro" id="IPR011009">
    <property type="entry name" value="Kinase-like_dom_sf"/>
</dbReference>
<dbReference type="AlphaFoldDB" id="A0A1R3RBB4"/>
<comment type="catalytic activity">
    <reaction evidence="8">
        <text>L-seryl-[protein] + ATP = O-phospho-L-seryl-[protein] + ADP + H(+)</text>
        <dbReference type="Rhea" id="RHEA:17989"/>
        <dbReference type="Rhea" id="RHEA-COMP:9863"/>
        <dbReference type="Rhea" id="RHEA-COMP:11604"/>
        <dbReference type="ChEBI" id="CHEBI:15378"/>
        <dbReference type="ChEBI" id="CHEBI:29999"/>
        <dbReference type="ChEBI" id="CHEBI:30616"/>
        <dbReference type="ChEBI" id="CHEBI:83421"/>
        <dbReference type="ChEBI" id="CHEBI:456216"/>
        <dbReference type="EC" id="2.7.11.1"/>
    </reaction>
</comment>
<sequence length="332" mass="37313">MLRAGCYGGPHDIFEREILSKISQVSTTSTHKGRHHVSPLLDHFRHTGPNGNHVCLVFDVLGHHMDFQTAKYADGRLPVQSVRTIARQLLLGLDFLHKECGVIHTDLKPSNILLELDQPDSIITEYLSRVPPRVDSGGDAPVPLREVITTPLLSEMKEPRIQIIDFGVASWRNHHLSELIQSPALRAPEVTIGAPWDTPVDIWSLGCLIVEFIQGFVLFSGTASWNGTWTAADDRVARMMEILGPFPSQLLERGTRTADFFDEKGNLHRIPDLKRTSLERLINGTTQPFVKPTDMPDAEVPVFIDFIRDMLQIDPQLRKPAADLLEHAWLKL</sequence>
<evidence type="ECO:0000256" key="7">
    <source>
        <dbReference type="ARBA" id="ARBA00047899"/>
    </source>
</evidence>
<dbReference type="PANTHER" id="PTHR47634:SF9">
    <property type="entry name" value="PROTEIN KINASE DOMAIN-CONTAINING PROTEIN-RELATED"/>
    <property type="match status" value="1"/>
</dbReference>
<keyword evidence="5" id="KW-0418">Kinase</keyword>
<dbReference type="GO" id="GO:0004674">
    <property type="term" value="F:protein serine/threonine kinase activity"/>
    <property type="evidence" value="ECO:0007669"/>
    <property type="project" value="UniProtKB-KW"/>
</dbReference>
<evidence type="ECO:0000256" key="3">
    <source>
        <dbReference type="ARBA" id="ARBA00022679"/>
    </source>
</evidence>
<dbReference type="EMBL" id="KV907509">
    <property type="protein sequence ID" value="OOF91778.1"/>
    <property type="molecule type" value="Genomic_DNA"/>
</dbReference>